<feature type="transmembrane region" description="Helical" evidence="8">
    <location>
        <begin position="378"/>
        <end position="398"/>
    </location>
</feature>
<evidence type="ECO:0000256" key="4">
    <source>
        <dbReference type="ARBA" id="ARBA00022475"/>
    </source>
</evidence>
<evidence type="ECO:0000256" key="5">
    <source>
        <dbReference type="ARBA" id="ARBA00022692"/>
    </source>
</evidence>
<dbReference type="PANTHER" id="PTHR23502:SF132">
    <property type="entry name" value="POLYAMINE TRANSPORTER 2-RELATED"/>
    <property type="match status" value="1"/>
</dbReference>
<evidence type="ECO:0000313" key="10">
    <source>
        <dbReference type="EMBL" id="KAB2345081.1"/>
    </source>
</evidence>
<feature type="transmembrane region" description="Helical" evidence="8">
    <location>
        <begin position="285"/>
        <end position="309"/>
    </location>
</feature>
<feature type="transmembrane region" description="Helical" evidence="8">
    <location>
        <begin position="315"/>
        <end position="339"/>
    </location>
</feature>
<organism evidence="10 11">
    <name type="scientific">Actinomadura rudentiformis</name>
    <dbReference type="NCBI Taxonomy" id="359158"/>
    <lineage>
        <taxon>Bacteria</taxon>
        <taxon>Bacillati</taxon>
        <taxon>Actinomycetota</taxon>
        <taxon>Actinomycetes</taxon>
        <taxon>Streptosporangiales</taxon>
        <taxon>Thermomonosporaceae</taxon>
        <taxon>Actinomadura</taxon>
    </lineage>
</organism>
<feature type="transmembrane region" description="Helical" evidence="8">
    <location>
        <begin position="20"/>
        <end position="41"/>
    </location>
</feature>
<evidence type="ECO:0000256" key="6">
    <source>
        <dbReference type="ARBA" id="ARBA00022989"/>
    </source>
</evidence>
<dbReference type="Gene3D" id="1.20.1720.10">
    <property type="entry name" value="Multidrug resistance protein D"/>
    <property type="match status" value="1"/>
</dbReference>
<feature type="transmembrane region" description="Helical" evidence="8">
    <location>
        <begin position="144"/>
        <end position="166"/>
    </location>
</feature>
<evidence type="ECO:0000256" key="3">
    <source>
        <dbReference type="ARBA" id="ARBA00022448"/>
    </source>
</evidence>
<evidence type="ECO:0000259" key="9">
    <source>
        <dbReference type="PROSITE" id="PS50850"/>
    </source>
</evidence>
<keyword evidence="5 8" id="KW-0812">Transmembrane</keyword>
<accession>A0A6H9YSU1</accession>
<feature type="transmembrane region" description="Helical" evidence="8">
    <location>
        <begin position="253"/>
        <end position="273"/>
    </location>
</feature>
<dbReference type="PANTHER" id="PTHR23502">
    <property type="entry name" value="MAJOR FACILITATOR SUPERFAMILY"/>
    <property type="match status" value="1"/>
</dbReference>
<evidence type="ECO:0000256" key="2">
    <source>
        <dbReference type="ARBA" id="ARBA00006236"/>
    </source>
</evidence>
<evidence type="ECO:0000256" key="8">
    <source>
        <dbReference type="SAM" id="Phobius"/>
    </source>
</evidence>
<comment type="similarity">
    <text evidence="2">Belongs to the major facilitator superfamily. Bcr/CmlA family.</text>
</comment>
<dbReference type="FunFam" id="1.20.1720.10:FF:000005">
    <property type="entry name" value="Bcr/CflA family efflux transporter"/>
    <property type="match status" value="1"/>
</dbReference>
<dbReference type="CDD" id="cd17320">
    <property type="entry name" value="MFS_MdfA_MDR_like"/>
    <property type="match status" value="1"/>
</dbReference>
<dbReference type="EMBL" id="WBMT01000014">
    <property type="protein sequence ID" value="KAB2345081.1"/>
    <property type="molecule type" value="Genomic_DNA"/>
</dbReference>
<keyword evidence="6 8" id="KW-1133">Transmembrane helix</keyword>
<keyword evidence="3" id="KW-0813">Transport</keyword>
<dbReference type="AlphaFoldDB" id="A0A6H9YSU1"/>
<feature type="transmembrane region" description="Helical" evidence="8">
    <location>
        <begin position="86"/>
        <end position="105"/>
    </location>
</feature>
<dbReference type="InterPro" id="IPR036259">
    <property type="entry name" value="MFS_trans_sf"/>
</dbReference>
<feature type="transmembrane region" description="Helical" evidence="8">
    <location>
        <begin position="111"/>
        <end position="132"/>
    </location>
</feature>
<dbReference type="PROSITE" id="PS00216">
    <property type="entry name" value="SUGAR_TRANSPORT_1"/>
    <property type="match status" value="1"/>
</dbReference>
<dbReference type="NCBIfam" id="TIGR00710">
    <property type="entry name" value="efflux_Bcr_CflA"/>
    <property type="match status" value="1"/>
</dbReference>
<proteinExistence type="inferred from homology"/>
<keyword evidence="4" id="KW-1003">Cell membrane</keyword>
<evidence type="ECO:0000256" key="1">
    <source>
        <dbReference type="ARBA" id="ARBA00004651"/>
    </source>
</evidence>
<keyword evidence="7 8" id="KW-0472">Membrane</keyword>
<dbReference type="OrthoDB" id="9814303at2"/>
<dbReference type="SUPFAM" id="SSF103473">
    <property type="entry name" value="MFS general substrate transporter"/>
    <property type="match status" value="1"/>
</dbReference>
<feature type="transmembrane region" description="Helical" evidence="8">
    <location>
        <begin position="172"/>
        <end position="193"/>
    </location>
</feature>
<dbReference type="Proteomes" id="UP000468735">
    <property type="component" value="Unassembled WGS sequence"/>
</dbReference>
<feature type="transmembrane region" description="Helical" evidence="8">
    <location>
        <begin position="53"/>
        <end position="74"/>
    </location>
</feature>
<dbReference type="InterPro" id="IPR011701">
    <property type="entry name" value="MFS"/>
</dbReference>
<gene>
    <name evidence="10" type="ORF">F8566_27760</name>
</gene>
<dbReference type="InterPro" id="IPR005829">
    <property type="entry name" value="Sugar_transporter_CS"/>
</dbReference>
<comment type="subcellular location">
    <subcellularLocation>
        <location evidence="1">Cell membrane</location>
        <topology evidence="1">Multi-pass membrane protein</topology>
    </subcellularLocation>
</comment>
<evidence type="ECO:0000256" key="7">
    <source>
        <dbReference type="ARBA" id="ARBA00023136"/>
    </source>
</evidence>
<dbReference type="GO" id="GO:1990961">
    <property type="term" value="P:xenobiotic detoxification by transmembrane export across the plasma membrane"/>
    <property type="evidence" value="ECO:0007669"/>
    <property type="project" value="InterPro"/>
</dbReference>
<dbReference type="PROSITE" id="PS50850">
    <property type="entry name" value="MFS"/>
    <property type="match status" value="1"/>
</dbReference>
<feature type="domain" description="Major facilitator superfamily (MFS) profile" evidence="9">
    <location>
        <begin position="20"/>
        <end position="401"/>
    </location>
</feature>
<sequence length="401" mass="40258">MTQVVHTTAPAPADHRRLRLIVILGALTAIAPLSIDMYLPALPRIAADLSTGAVQAQLTLTACVAGLAAGQAIAGPLSDRWGRRRPLLIGLLAYAAASLLCVVAPTVETFIAFRLIQGAAGAAGIVIARAIVRDLYDGAEAARFFSMLMLVNGLAPILAPVLGGQILRVMPWPGVFAVLSGIGVAMFLAALLGMRETLPPDRRATATATLPAFRTLLADRPFVAYAVSGGLAFAAMFTYISGSPFVLQDIYGMSPQAFSVVFGVNALGIVLAGQVSGRLAGRVSLTGLLATGLAVISIGGATLLIAVLTDLGLPAVLPALFLVVSGQGLVLPNATALALSGRPANVAGSASALLGLAQFGIGGAAAPLAGVLGPGTAVPMAVTIAATALAAALAARVASQN</sequence>
<dbReference type="Pfam" id="PF07690">
    <property type="entry name" value="MFS_1"/>
    <property type="match status" value="1"/>
</dbReference>
<feature type="transmembrane region" description="Helical" evidence="8">
    <location>
        <begin position="351"/>
        <end position="372"/>
    </location>
</feature>
<dbReference type="GO" id="GO:0042910">
    <property type="term" value="F:xenobiotic transmembrane transporter activity"/>
    <property type="evidence" value="ECO:0007669"/>
    <property type="project" value="InterPro"/>
</dbReference>
<protein>
    <submittedName>
        <fullName evidence="10">Multidrug effflux MFS transporter</fullName>
    </submittedName>
</protein>
<dbReference type="GO" id="GO:0005886">
    <property type="term" value="C:plasma membrane"/>
    <property type="evidence" value="ECO:0007669"/>
    <property type="project" value="UniProtKB-SubCell"/>
</dbReference>
<feature type="transmembrane region" description="Helical" evidence="8">
    <location>
        <begin position="222"/>
        <end position="241"/>
    </location>
</feature>
<dbReference type="InterPro" id="IPR020846">
    <property type="entry name" value="MFS_dom"/>
</dbReference>
<keyword evidence="11" id="KW-1185">Reference proteome</keyword>
<comment type="caution">
    <text evidence="10">The sequence shown here is derived from an EMBL/GenBank/DDBJ whole genome shotgun (WGS) entry which is preliminary data.</text>
</comment>
<reference evidence="10 11" key="1">
    <citation type="submission" date="2019-09" db="EMBL/GenBank/DDBJ databases">
        <title>Actinomadura physcomitrii sp. nov., a novel actinomycete isolated from moss [Physcomitrium sphaericum (Ludw) Fuernr].</title>
        <authorList>
            <person name="Zhuang X."/>
            <person name="Liu C."/>
        </authorList>
    </citation>
    <scope>NUCLEOTIDE SEQUENCE [LARGE SCALE GENOMIC DNA]</scope>
    <source>
        <strain evidence="10 11">HMC1</strain>
    </source>
</reference>
<dbReference type="InterPro" id="IPR004812">
    <property type="entry name" value="Efflux_drug-R_Bcr/CmlA"/>
</dbReference>
<dbReference type="RefSeq" id="WP_151564793.1">
    <property type="nucleotide sequence ID" value="NZ_WBMT01000014.1"/>
</dbReference>
<name>A0A6H9YSU1_9ACTN</name>
<evidence type="ECO:0000313" key="11">
    <source>
        <dbReference type="Proteomes" id="UP000468735"/>
    </source>
</evidence>